<dbReference type="Proteomes" id="UP001274830">
    <property type="component" value="Unassembled WGS sequence"/>
</dbReference>
<evidence type="ECO:0000313" key="3">
    <source>
        <dbReference type="Proteomes" id="UP001274830"/>
    </source>
</evidence>
<keyword evidence="3" id="KW-1185">Reference proteome</keyword>
<gene>
    <name evidence="2" type="ORF">LTR78_003498</name>
</gene>
<feature type="compositionally biased region" description="Basic and acidic residues" evidence="1">
    <location>
        <begin position="98"/>
        <end position="111"/>
    </location>
</feature>
<sequence>MKTQQADAAEPSTRNADATKDAATTERYGGENPSDVAPTNANDQSASPKARRRSSIFSKKTNGNKEERKQSLSDSGPYIFAFDPRVGKTVLQKNPHWPYEDSWKREEDKATSQHYQPWRCDEKRCD</sequence>
<organism evidence="2 3">
    <name type="scientific">Recurvomyces mirabilis</name>
    <dbReference type="NCBI Taxonomy" id="574656"/>
    <lineage>
        <taxon>Eukaryota</taxon>
        <taxon>Fungi</taxon>
        <taxon>Dikarya</taxon>
        <taxon>Ascomycota</taxon>
        <taxon>Pezizomycotina</taxon>
        <taxon>Dothideomycetes</taxon>
        <taxon>Dothideomycetidae</taxon>
        <taxon>Mycosphaerellales</taxon>
        <taxon>Teratosphaeriaceae</taxon>
        <taxon>Recurvomyces</taxon>
    </lineage>
</organism>
<evidence type="ECO:0000313" key="2">
    <source>
        <dbReference type="EMBL" id="KAK3676721.1"/>
    </source>
</evidence>
<feature type="region of interest" description="Disordered" evidence="1">
    <location>
        <begin position="1"/>
        <end position="126"/>
    </location>
</feature>
<dbReference type="EMBL" id="JAUTXT010000009">
    <property type="protein sequence ID" value="KAK3676721.1"/>
    <property type="molecule type" value="Genomic_DNA"/>
</dbReference>
<feature type="compositionally biased region" description="Polar residues" evidence="1">
    <location>
        <begin position="37"/>
        <end position="47"/>
    </location>
</feature>
<dbReference type="AlphaFoldDB" id="A0AAE0WRK1"/>
<proteinExistence type="predicted"/>
<accession>A0AAE0WRK1</accession>
<evidence type="ECO:0000256" key="1">
    <source>
        <dbReference type="SAM" id="MobiDB-lite"/>
    </source>
</evidence>
<protein>
    <submittedName>
        <fullName evidence="2">Uncharacterized protein</fullName>
    </submittedName>
</protein>
<feature type="compositionally biased region" description="Polar residues" evidence="1">
    <location>
        <begin position="1"/>
        <end position="16"/>
    </location>
</feature>
<reference evidence="2" key="1">
    <citation type="submission" date="2023-07" db="EMBL/GenBank/DDBJ databases">
        <title>Black Yeasts Isolated from many extreme environments.</title>
        <authorList>
            <person name="Coleine C."/>
            <person name="Stajich J.E."/>
            <person name="Selbmann L."/>
        </authorList>
    </citation>
    <scope>NUCLEOTIDE SEQUENCE</scope>
    <source>
        <strain evidence="2">CCFEE 5485</strain>
    </source>
</reference>
<comment type="caution">
    <text evidence="2">The sequence shown here is derived from an EMBL/GenBank/DDBJ whole genome shotgun (WGS) entry which is preliminary data.</text>
</comment>
<name>A0AAE0WRK1_9PEZI</name>